<feature type="signal peptide" evidence="1">
    <location>
        <begin position="1"/>
        <end position="19"/>
    </location>
</feature>
<dbReference type="OrthoDB" id="1924699at2759"/>
<keyword evidence="1" id="KW-0732">Signal</keyword>
<dbReference type="EMBL" id="JAGSXJ010000001">
    <property type="protein sequence ID" value="KAH6696962.1"/>
    <property type="molecule type" value="Genomic_DNA"/>
</dbReference>
<reference evidence="2" key="1">
    <citation type="journal article" date="2021" name="Nat. Commun.">
        <title>Genetic determinants of endophytism in the Arabidopsis root mycobiome.</title>
        <authorList>
            <person name="Mesny F."/>
            <person name="Miyauchi S."/>
            <person name="Thiergart T."/>
            <person name="Pickel B."/>
            <person name="Atanasova L."/>
            <person name="Karlsson M."/>
            <person name="Huettel B."/>
            <person name="Barry K.W."/>
            <person name="Haridas S."/>
            <person name="Chen C."/>
            <person name="Bauer D."/>
            <person name="Andreopoulos W."/>
            <person name="Pangilinan J."/>
            <person name="LaButti K."/>
            <person name="Riley R."/>
            <person name="Lipzen A."/>
            <person name="Clum A."/>
            <person name="Drula E."/>
            <person name="Henrissat B."/>
            <person name="Kohler A."/>
            <person name="Grigoriev I.V."/>
            <person name="Martin F.M."/>
            <person name="Hacquard S."/>
        </authorList>
    </citation>
    <scope>NUCLEOTIDE SEQUENCE</scope>
    <source>
        <strain evidence="2">MPI-SDFR-AT-0117</strain>
    </source>
</reference>
<evidence type="ECO:0000256" key="1">
    <source>
        <dbReference type="SAM" id="SignalP"/>
    </source>
</evidence>
<keyword evidence="3" id="KW-1185">Reference proteome</keyword>
<gene>
    <name evidence="2" type="ORF">F5X68DRAFT_196404</name>
</gene>
<protein>
    <recommendedName>
        <fullName evidence="4">Secreted protein</fullName>
    </recommendedName>
</protein>
<organism evidence="2 3">
    <name type="scientific">Plectosphaerella plurivora</name>
    <dbReference type="NCBI Taxonomy" id="936078"/>
    <lineage>
        <taxon>Eukaryota</taxon>
        <taxon>Fungi</taxon>
        <taxon>Dikarya</taxon>
        <taxon>Ascomycota</taxon>
        <taxon>Pezizomycotina</taxon>
        <taxon>Sordariomycetes</taxon>
        <taxon>Hypocreomycetidae</taxon>
        <taxon>Glomerellales</taxon>
        <taxon>Plectosphaerellaceae</taxon>
        <taxon>Plectosphaerella</taxon>
    </lineage>
</organism>
<evidence type="ECO:0000313" key="2">
    <source>
        <dbReference type="EMBL" id="KAH6696962.1"/>
    </source>
</evidence>
<dbReference type="Proteomes" id="UP000770015">
    <property type="component" value="Unassembled WGS sequence"/>
</dbReference>
<feature type="chain" id="PRO_5040273992" description="Secreted protein" evidence="1">
    <location>
        <begin position="20"/>
        <end position="84"/>
    </location>
</feature>
<evidence type="ECO:0008006" key="4">
    <source>
        <dbReference type="Google" id="ProtNLM"/>
    </source>
</evidence>
<proteinExistence type="predicted"/>
<accession>A0A9P9AFD4</accession>
<sequence length="84" mass="9631">MRPLAGALRLLWFAPMTEALICRHDLDAAACCLSPNPLHQMAEARTHSQTHQHHFANHLPNIPKTLTLFWTTEEPRGRVQPCRR</sequence>
<comment type="caution">
    <text evidence="2">The sequence shown here is derived from an EMBL/GenBank/DDBJ whole genome shotgun (WGS) entry which is preliminary data.</text>
</comment>
<evidence type="ECO:0000313" key="3">
    <source>
        <dbReference type="Proteomes" id="UP000770015"/>
    </source>
</evidence>
<dbReference type="AlphaFoldDB" id="A0A9P9AFD4"/>
<name>A0A9P9AFD4_9PEZI</name>